<keyword evidence="1" id="KW-0732">Signal</keyword>
<dbReference type="RefSeq" id="WP_104978977.1">
    <property type="nucleotide sequence ID" value="NZ_CP012673.1"/>
</dbReference>
<dbReference type="NCBIfam" id="NF040596">
    <property type="entry name" value="MXAN_2562_fam"/>
    <property type="match status" value="1"/>
</dbReference>
<dbReference type="AlphaFoldDB" id="A0A2L0EP95"/>
<gene>
    <name evidence="2" type="ORF">SOCE26_025210</name>
</gene>
<name>A0A2L0EP95_SORCE</name>
<protein>
    <recommendedName>
        <fullName evidence="4">Secreted protein</fullName>
    </recommendedName>
</protein>
<evidence type="ECO:0000313" key="3">
    <source>
        <dbReference type="Proteomes" id="UP000238348"/>
    </source>
</evidence>
<evidence type="ECO:0000256" key="1">
    <source>
        <dbReference type="SAM" id="SignalP"/>
    </source>
</evidence>
<feature type="chain" id="PRO_5014772361" description="Secreted protein" evidence="1">
    <location>
        <begin position="28"/>
        <end position="265"/>
    </location>
</feature>
<proteinExistence type="predicted"/>
<evidence type="ECO:0000313" key="2">
    <source>
        <dbReference type="EMBL" id="AUX41116.1"/>
    </source>
</evidence>
<organism evidence="2 3">
    <name type="scientific">Sorangium cellulosum</name>
    <name type="common">Polyangium cellulosum</name>
    <dbReference type="NCBI Taxonomy" id="56"/>
    <lineage>
        <taxon>Bacteria</taxon>
        <taxon>Pseudomonadati</taxon>
        <taxon>Myxococcota</taxon>
        <taxon>Polyangia</taxon>
        <taxon>Polyangiales</taxon>
        <taxon>Polyangiaceae</taxon>
        <taxon>Sorangium</taxon>
    </lineage>
</organism>
<feature type="signal peptide" evidence="1">
    <location>
        <begin position="1"/>
        <end position="27"/>
    </location>
</feature>
<dbReference type="OrthoDB" id="5381597at2"/>
<dbReference type="EMBL" id="CP012673">
    <property type="protein sequence ID" value="AUX41116.1"/>
    <property type="molecule type" value="Genomic_DNA"/>
</dbReference>
<sequence>MSFHFTRIAAACLAGGAALLVVSAAAAQVGSPHNDWRRVNRSSVNGGERYASPQSFAFEARFGAYFPGVDEEFSGGGAGPYGRTFGDDNLFYFGLELDWLPLRIPYVGAIGPGLGWGYTSASGKGFEDGTEDRSEEDTSLTVMPMHLSAVLRVDELMRKTGVPVVPYAKAGLGMGLWYAGKASGGDDQDGVAGEGITWGTHLAFGAMLALNWLDRRSSAQLDESTGINHTYLFGEWMFANLDGLGSRPQMHVGSSTWVLGLALDM</sequence>
<reference evidence="2 3" key="1">
    <citation type="submission" date="2015-09" db="EMBL/GenBank/DDBJ databases">
        <title>Sorangium comparison.</title>
        <authorList>
            <person name="Zaburannyi N."/>
            <person name="Bunk B."/>
            <person name="Overmann J."/>
            <person name="Mueller R."/>
        </authorList>
    </citation>
    <scope>NUCLEOTIDE SEQUENCE [LARGE SCALE GENOMIC DNA]</scope>
    <source>
        <strain evidence="2 3">So ce26</strain>
    </source>
</reference>
<evidence type="ECO:0008006" key="4">
    <source>
        <dbReference type="Google" id="ProtNLM"/>
    </source>
</evidence>
<accession>A0A2L0EP95</accession>
<dbReference type="Proteomes" id="UP000238348">
    <property type="component" value="Chromosome"/>
</dbReference>